<dbReference type="HOGENOM" id="CLU_1716401_0_0_1"/>
<dbReference type="InterPro" id="IPR055312">
    <property type="entry name" value="FBL15-like"/>
</dbReference>
<dbReference type="AlphaFoldDB" id="K3ZZB6"/>
<dbReference type="SUPFAM" id="SSF81383">
    <property type="entry name" value="F-box domain"/>
    <property type="match status" value="1"/>
</dbReference>
<dbReference type="Proteomes" id="UP000004995">
    <property type="component" value="Unassembled WGS sequence"/>
</dbReference>
<keyword evidence="3" id="KW-1185">Reference proteome</keyword>
<feature type="compositionally biased region" description="Basic residues" evidence="1">
    <location>
        <begin position="1"/>
        <end position="10"/>
    </location>
</feature>
<dbReference type="EnsemblPlants" id="KQL26715">
    <property type="protein sequence ID" value="KQL26715"/>
    <property type="gene ID" value="SETIT_031948mg"/>
</dbReference>
<name>K3ZZB6_SETIT</name>
<evidence type="ECO:0000313" key="2">
    <source>
        <dbReference type="EnsemblPlants" id="KQL26715"/>
    </source>
</evidence>
<dbReference type="PANTHER" id="PTHR34709:SF44">
    <property type="entry name" value="FBD DOMAIN-CONTAINING PROTEIN"/>
    <property type="match status" value="1"/>
</dbReference>
<dbReference type="InParanoid" id="K3ZZB6"/>
<dbReference type="InterPro" id="IPR036047">
    <property type="entry name" value="F-box-like_dom_sf"/>
</dbReference>
<reference evidence="3" key="1">
    <citation type="journal article" date="2012" name="Nat. Biotechnol.">
        <title>Reference genome sequence of the model plant Setaria.</title>
        <authorList>
            <person name="Bennetzen J.L."/>
            <person name="Schmutz J."/>
            <person name="Wang H."/>
            <person name="Percifield R."/>
            <person name="Hawkins J."/>
            <person name="Pontaroli A.C."/>
            <person name="Estep M."/>
            <person name="Feng L."/>
            <person name="Vaughn J.N."/>
            <person name="Grimwood J."/>
            <person name="Jenkins J."/>
            <person name="Barry K."/>
            <person name="Lindquist E."/>
            <person name="Hellsten U."/>
            <person name="Deshpande S."/>
            <person name="Wang X."/>
            <person name="Wu X."/>
            <person name="Mitros T."/>
            <person name="Triplett J."/>
            <person name="Yang X."/>
            <person name="Ye C.Y."/>
            <person name="Mauro-Herrera M."/>
            <person name="Wang L."/>
            <person name="Li P."/>
            <person name="Sharma M."/>
            <person name="Sharma R."/>
            <person name="Ronald P.C."/>
            <person name="Panaud O."/>
            <person name="Kellogg E.A."/>
            <person name="Brutnell T.P."/>
            <person name="Doust A.N."/>
            <person name="Tuskan G.A."/>
            <person name="Rokhsar D."/>
            <person name="Devos K.M."/>
        </authorList>
    </citation>
    <scope>NUCLEOTIDE SEQUENCE [LARGE SCALE GENOMIC DNA]</scope>
    <source>
        <strain evidence="3">cv. Yugu1</strain>
    </source>
</reference>
<proteinExistence type="predicted"/>
<accession>K3ZZB6</accession>
<feature type="region of interest" description="Disordered" evidence="1">
    <location>
        <begin position="1"/>
        <end position="33"/>
    </location>
</feature>
<evidence type="ECO:0000313" key="3">
    <source>
        <dbReference type="Proteomes" id="UP000004995"/>
    </source>
</evidence>
<evidence type="ECO:0000256" key="1">
    <source>
        <dbReference type="SAM" id="MobiDB-lite"/>
    </source>
</evidence>
<evidence type="ECO:0008006" key="4">
    <source>
        <dbReference type="Google" id="ProtNLM"/>
    </source>
</evidence>
<dbReference type="Gramene" id="KQL26715">
    <property type="protein sequence ID" value="KQL26715"/>
    <property type="gene ID" value="SETIT_031948mg"/>
</dbReference>
<organism evidence="2 3">
    <name type="scientific">Setaria italica</name>
    <name type="common">Foxtail millet</name>
    <name type="synonym">Panicum italicum</name>
    <dbReference type="NCBI Taxonomy" id="4555"/>
    <lineage>
        <taxon>Eukaryota</taxon>
        <taxon>Viridiplantae</taxon>
        <taxon>Streptophyta</taxon>
        <taxon>Embryophyta</taxon>
        <taxon>Tracheophyta</taxon>
        <taxon>Spermatophyta</taxon>
        <taxon>Magnoliopsida</taxon>
        <taxon>Liliopsida</taxon>
        <taxon>Poales</taxon>
        <taxon>Poaceae</taxon>
        <taxon>PACMAD clade</taxon>
        <taxon>Panicoideae</taxon>
        <taxon>Panicodae</taxon>
        <taxon>Paniceae</taxon>
        <taxon>Cenchrinae</taxon>
        <taxon>Setaria</taxon>
    </lineage>
</organism>
<reference evidence="2" key="2">
    <citation type="submission" date="2018-08" db="UniProtKB">
        <authorList>
            <consortium name="EnsemblPlants"/>
        </authorList>
    </citation>
    <scope>IDENTIFICATION</scope>
    <source>
        <strain evidence="2">Yugu1</strain>
    </source>
</reference>
<dbReference type="EMBL" id="AGNK02001343">
    <property type="status" value="NOT_ANNOTATED_CDS"/>
    <property type="molecule type" value="Genomic_DNA"/>
</dbReference>
<sequence length="153" mass="17121">MELRSGRRRLGTQPPRGAGRNCRPRRGRSRDGGAVDRISELSDDMLIQILARLRCPRAAARTSVLSRRWRDRGLWKHLPELSFRGIAYTLSKPPSPSLVPAGAFASLLRTTVSLDPVELSIAIRWVNPMPIQVPSFSRATSITLNVTYLHLAR</sequence>
<protein>
    <recommendedName>
        <fullName evidence="4">F-box domain-containing protein</fullName>
    </recommendedName>
</protein>
<dbReference type="PANTHER" id="PTHR34709">
    <property type="entry name" value="OS10G0396666 PROTEIN"/>
    <property type="match status" value="1"/>
</dbReference>